<dbReference type="Proteomes" id="UP000594638">
    <property type="component" value="Unassembled WGS sequence"/>
</dbReference>
<name>A0A8S0P8A1_OLEEU</name>
<dbReference type="EMBL" id="CACTIH010000009">
    <property type="protein sequence ID" value="CAA2934019.1"/>
    <property type="molecule type" value="Genomic_DNA"/>
</dbReference>
<dbReference type="SUPFAM" id="SSF54654">
    <property type="entry name" value="CI-2 family of serine protease inhibitors"/>
    <property type="match status" value="1"/>
</dbReference>
<dbReference type="Gene3D" id="3.30.10.10">
    <property type="entry name" value="Trypsin Inhibitor V, subunit A"/>
    <property type="match status" value="1"/>
</dbReference>
<keyword evidence="3" id="KW-0722">Serine protease inhibitor</keyword>
<dbReference type="OrthoDB" id="873341at2759"/>
<dbReference type="InterPro" id="IPR036354">
    <property type="entry name" value="Prot_inh_pot1_sf"/>
</dbReference>
<dbReference type="Pfam" id="PF00280">
    <property type="entry name" value="potato_inhibit"/>
    <property type="match status" value="1"/>
</dbReference>
<gene>
    <name evidence="4" type="ORF">OLEA9_A063473</name>
</gene>
<comment type="caution">
    <text evidence="4">The sequence shown here is derived from an EMBL/GenBank/DDBJ whole genome shotgun (WGS) entry which is preliminary data.</text>
</comment>
<keyword evidence="5" id="KW-1185">Reference proteome</keyword>
<sequence length="88" mass="9622">MSLRIPYPPCVSGLSSDGDICGTGYKSVWPNTLGMDGKQAKEIIEKDNPLVTGVIISPGFYVSHDFCCNRVWVFVDKHHKVSVVPKVG</sequence>
<dbReference type="GO" id="GO:0009611">
    <property type="term" value="P:response to wounding"/>
    <property type="evidence" value="ECO:0007669"/>
    <property type="project" value="InterPro"/>
</dbReference>
<dbReference type="InterPro" id="IPR000864">
    <property type="entry name" value="Prot_inh_pot1"/>
</dbReference>
<dbReference type="PANTHER" id="PTHR33091:SF29">
    <property type="entry name" value="SUBTILISIN INHIBITOR 1"/>
    <property type="match status" value="1"/>
</dbReference>
<comment type="similarity">
    <text evidence="1">Belongs to the protease inhibitor I13 (potato type I serine protease inhibitor) family.</text>
</comment>
<organism evidence="4 5">
    <name type="scientific">Olea europaea subsp. europaea</name>
    <dbReference type="NCBI Taxonomy" id="158383"/>
    <lineage>
        <taxon>Eukaryota</taxon>
        <taxon>Viridiplantae</taxon>
        <taxon>Streptophyta</taxon>
        <taxon>Embryophyta</taxon>
        <taxon>Tracheophyta</taxon>
        <taxon>Spermatophyta</taxon>
        <taxon>Magnoliopsida</taxon>
        <taxon>eudicotyledons</taxon>
        <taxon>Gunneridae</taxon>
        <taxon>Pentapetalae</taxon>
        <taxon>asterids</taxon>
        <taxon>lamiids</taxon>
        <taxon>Lamiales</taxon>
        <taxon>Oleaceae</taxon>
        <taxon>Oleeae</taxon>
        <taxon>Olea</taxon>
    </lineage>
</organism>
<keyword evidence="2" id="KW-0646">Protease inhibitor</keyword>
<dbReference type="AlphaFoldDB" id="A0A8S0P8A1"/>
<protein>
    <submittedName>
        <fullName evidence="4">Ase inhibitor-like</fullName>
    </submittedName>
</protein>
<evidence type="ECO:0000256" key="3">
    <source>
        <dbReference type="ARBA" id="ARBA00022900"/>
    </source>
</evidence>
<evidence type="ECO:0000313" key="4">
    <source>
        <dbReference type="EMBL" id="CAA2934019.1"/>
    </source>
</evidence>
<evidence type="ECO:0000256" key="2">
    <source>
        <dbReference type="ARBA" id="ARBA00022690"/>
    </source>
</evidence>
<reference evidence="4 5" key="1">
    <citation type="submission" date="2019-12" db="EMBL/GenBank/DDBJ databases">
        <authorList>
            <person name="Alioto T."/>
            <person name="Alioto T."/>
            <person name="Gomez Garrido J."/>
        </authorList>
    </citation>
    <scope>NUCLEOTIDE SEQUENCE [LARGE SCALE GENOMIC DNA]</scope>
</reference>
<dbReference type="PANTHER" id="PTHR33091">
    <property type="entry name" value="PROTEIN, PUTATIVE, EXPRESSED-RELATED"/>
    <property type="match status" value="1"/>
</dbReference>
<proteinExistence type="inferred from homology"/>
<dbReference type="GO" id="GO:0004867">
    <property type="term" value="F:serine-type endopeptidase inhibitor activity"/>
    <property type="evidence" value="ECO:0007669"/>
    <property type="project" value="UniProtKB-KW"/>
</dbReference>
<evidence type="ECO:0000256" key="1">
    <source>
        <dbReference type="ARBA" id="ARBA00008210"/>
    </source>
</evidence>
<accession>A0A8S0P8A1</accession>
<evidence type="ECO:0000313" key="5">
    <source>
        <dbReference type="Proteomes" id="UP000594638"/>
    </source>
</evidence>
<dbReference type="Gramene" id="OE9A063473T1">
    <property type="protein sequence ID" value="OE9A063473C1"/>
    <property type="gene ID" value="OE9A063473"/>
</dbReference>